<keyword evidence="3 5" id="KW-1133">Transmembrane helix</keyword>
<comment type="subcellular location">
    <subcellularLocation>
        <location evidence="1">Membrane</location>
        <topology evidence="1">Multi-pass membrane protein</topology>
    </subcellularLocation>
</comment>
<comment type="caution">
    <text evidence="7">The sequence shown here is derived from an EMBL/GenBank/DDBJ whole genome shotgun (WGS) entry which is preliminary data.</text>
</comment>
<dbReference type="Proteomes" id="UP001595711">
    <property type="component" value="Unassembled WGS sequence"/>
</dbReference>
<protein>
    <submittedName>
        <fullName evidence="7">MFS transporter</fullName>
    </submittedName>
</protein>
<feature type="transmembrane region" description="Helical" evidence="5">
    <location>
        <begin position="93"/>
        <end position="112"/>
    </location>
</feature>
<keyword evidence="4 5" id="KW-0472">Membrane</keyword>
<accession>A0ABV7VA95</accession>
<feature type="transmembrane region" description="Helical" evidence="5">
    <location>
        <begin position="438"/>
        <end position="455"/>
    </location>
</feature>
<keyword evidence="2 5" id="KW-0812">Transmembrane</keyword>
<feature type="transmembrane region" description="Helical" evidence="5">
    <location>
        <begin position="364"/>
        <end position="383"/>
    </location>
</feature>
<dbReference type="PROSITE" id="PS50850">
    <property type="entry name" value="MFS"/>
    <property type="match status" value="1"/>
</dbReference>
<dbReference type="SUPFAM" id="SSF103473">
    <property type="entry name" value="MFS general substrate transporter"/>
    <property type="match status" value="1"/>
</dbReference>
<feature type="transmembrane region" description="Helical" evidence="5">
    <location>
        <begin position="395"/>
        <end position="417"/>
    </location>
</feature>
<reference evidence="8" key="1">
    <citation type="journal article" date="2019" name="Int. J. Syst. Evol. Microbiol.">
        <title>The Global Catalogue of Microorganisms (GCM) 10K type strain sequencing project: providing services to taxonomists for standard genome sequencing and annotation.</title>
        <authorList>
            <consortium name="The Broad Institute Genomics Platform"/>
            <consortium name="The Broad Institute Genome Sequencing Center for Infectious Disease"/>
            <person name="Wu L."/>
            <person name="Ma J."/>
        </authorList>
    </citation>
    <scope>NUCLEOTIDE SEQUENCE [LARGE SCALE GENOMIC DNA]</scope>
    <source>
        <strain evidence="8">KCTC 42182</strain>
    </source>
</reference>
<dbReference type="PANTHER" id="PTHR42718:SF39">
    <property type="entry name" value="ACTINORHODIN TRANSPORTER-RELATED"/>
    <property type="match status" value="1"/>
</dbReference>
<sequence>MAETAACADATPVPADTARNAWRPWAGLAVMLTGTFMAVLDVFIVNIAIPDMRGTLEASFAELQFVIAAYGLTYAVMLITGGRLGDIFGRRRMFMAGLAGFTLASLACGLAPTAPVLIGSRILQGLAAAVLSPQVFAMMRVGFTNDRQRATAFACLGVVYGLSSVSGQLLGGLLVEANLWGLGWRPVFLINLPLGLIALIAAPLLIPESRNPEARRLDLRGVAMSAGGLFLLLFPLIEGREAGWPAWAFGLLALSVPVLAAFAWDQQRKSRRAHHGHAHHTPGPSPLLEMRLFRNPVFALGVLIVLAFTSTQSAFYLSLSLTLQNGLHHTPLQAGLVFAPLAVAFMAVSLLAGRIAGRYRHGMLIGGAALVALAFLAIGFTAWQDGATLVSIRLVPALVLIGIGSGFFMTPLLNAILSSVPGPDSGAASGMITTMQQTGSAFGIAVVGILFFGRLDAGGPAAYEQALALAALYGAGGCGLAALLLLRLWHRQRRPVAA</sequence>
<feature type="transmembrane region" description="Helical" evidence="5">
    <location>
        <begin position="243"/>
        <end position="264"/>
    </location>
</feature>
<dbReference type="Pfam" id="PF07690">
    <property type="entry name" value="MFS_1"/>
    <property type="match status" value="1"/>
</dbReference>
<feature type="transmembrane region" description="Helical" evidence="5">
    <location>
        <begin position="118"/>
        <end position="139"/>
    </location>
</feature>
<dbReference type="InterPro" id="IPR036259">
    <property type="entry name" value="MFS_trans_sf"/>
</dbReference>
<feature type="transmembrane region" description="Helical" evidence="5">
    <location>
        <begin position="331"/>
        <end position="352"/>
    </location>
</feature>
<evidence type="ECO:0000256" key="5">
    <source>
        <dbReference type="SAM" id="Phobius"/>
    </source>
</evidence>
<feature type="domain" description="Major facilitator superfamily (MFS) profile" evidence="6">
    <location>
        <begin position="27"/>
        <end position="494"/>
    </location>
</feature>
<evidence type="ECO:0000256" key="1">
    <source>
        <dbReference type="ARBA" id="ARBA00004141"/>
    </source>
</evidence>
<evidence type="ECO:0000259" key="6">
    <source>
        <dbReference type="PROSITE" id="PS50850"/>
    </source>
</evidence>
<evidence type="ECO:0000256" key="2">
    <source>
        <dbReference type="ARBA" id="ARBA00022692"/>
    </source>
</evidence>
<evidence type="ECO:0000256" key="4">
    <source>
        <dbReference type="ARBA" id="ARBA00023136"/>
    </source>
</evidence>
<evidence type="ECO:0000313" key="8">
    <source>
        <dbReference type="Proteomes" id="UP001595711"/>
    </source>
</evidence>
<name>A0ABV7VA95_9PROT</name>
<feature type="transmembrane region" description="Helical" evidence="5">
    <location>
        <begin position="25"/>
        <end position="49"/>
    </location>
</feature>
<feature type="transmembrane region" description="Helical" evidence="5">
    <location>
        <begin position="217"/>
        <end position="237"/>
    </location>
</feature>
<dbReference type="PANTHER" id="PTHR42718">
    <property type="entry name" value="MAJOR FACILITATOR SUPERFAMILY MULTIDRUG TRANSPORTER MFSC"/>
    <property type="match status" value="1"/>
</dbReference>
<feature type="transmembrane region" description="Helical" evidence="5">
    <location>
        <begin position="297"/>
        <end position="319"/>
    </location>
</feature>
<organism evidence="7 8">
    <name type="scientific">Ferrovibrio xuzhouensis</name>
    <dbReference type="NCBI Taxonomy" id="1576914"/>
    <lineage>
        <taxon>Bacteria</taxon>
        <taxon>Pseudomonadati</taxon>
        <taxon>Pseudomonadota</taxon>
        <taxon>Alphaproteobacteria</taxon>
        <taxon>Rhodospirillales</taxon>
        <taxon>Rhodospirillaceae</taxon>
        <taxon>Ferrovibrio</taxon>
    </lineage>
</organism>
<feature type="transmembrane region" description="Helical" evidence="5">
    <location>
        <begin position="187"/>
        <end position="205"/>
    </location>
</feature>
<evidence type="ECO:0000256" key="3">
    <source>
        <dbReference type="ARBA" id="ARBA00022989"/>
    </source>
</evidence>
<feature type="transmembrane region" description="Helical" evidence="5">
    <location>
        <begin position="151"/>
        <end position="175"/>
    </location>
</feature>
<dbReference type="InterPro" id="IPR011701">
    <property type="entry name" value="MFS"/>
</dbReference>
<dbReference type="CDD" id="cd17321">
    <property type="entry name" value="MFS_MMR_MDR_like"/>
    <property type="match status" value="1"/>
</dbReference>
<dbReference type="RefSeq" id="WP_379721224.1">
    <property type="nucleotide sequence ID" value="NZ_JBHRYJ010000001.1"/>
</dbReference>
<dbReference type="InterPro" id="IPR020846">
    <property type="entry name" value="MFS_dom"/>
</dbReference>
<evidence type="ECO:0000313" key="7">
    <source>
        <dbReference type="EMBL" id="MFC3674373.1"/>
    </source>
</evidence>
<feature type="transmembrane region" description="Helical" evidence="5">
    <location>
        <begin position="467"/>
        <end position="486"/>
    </location>
</feature>
<dbReference type="EMBL" id="JBHRYJ010000001">
    <property type="protein sequence ID" value="MFC3674373.1"/>
    <property type="molecule type" value="Genomic_DNA"/>
</dbReference>
<feature type="transmembrane region" description="Helical" evidence="5">
    <location>
        <begin position="61"/>
        <end position="81"/>
    </location>
</feature>
<gene>
    <name evidence="7" type="ORF">ACFOOQ_02390</name>
</gene>
<dbReference type="Gene3D" id="1.20.1720.10">
    <property type="entry name" value="Multidrug resistance protein D"/>
    <property type="match status" value="1"/>
</dbReference>
<keyword evidence="8" id="KW-1185">Reference proteome</keyword>
<proteinExistence type="predicted"/>
<dbReference type="Gene3D" id="1.20.1250.20">
    <property type="entry name" value="MFS general substrate transporter like domains"/>
    <property type="match status" value="1"/>
</dbReference>